<dbReference type="EMBL" id="CM017324">
    <property type="protein sequence ID" value="KAE8038798.1"/>
    <property type="molecule type" value="Genomic_DNA"/>
</dbReference>
<feature type="region of interest" description="Disordered" evidence="1">
    <location>
        <begin position="576"/>
        <end position="639"/>
    </location>
</feature>
<evidence type="ECO:0000313" key="3">
    <source>
        <dbReference type="Proteomes" id="UP000327013"/>
    </source>
</evidence>
<feature type="region of interest" description="Disordered" evidence="1">
    <location>
        <begin position="267"/>
        <end position="286"/>
    </location>
</feature>
<proteinExistence type="predicted"/>
<dbReference type="OrthoDB" id="1915143at2759"/>
<sequence length="1330" mass="145208">MAENVRFESCSASPEEYAFVGSYTNGQRGSYTGVSLDRSGSFREDGETRVFGSTMSSRGSAMSTGDLPLLSECLMLDPITMGDQKYARSGELRRVLGISYGSTVEDNTFGAAHSKSLPPVAIEELKRFKATVRDASINARGRAKKFDDYIHKLNKYYEALNSRKQQRSDMLTNERSGGSNFLKTGTQIQRYLLGQRTEEKPKSVVLNKRVRSSVAETKAEGRKNSSVRQPLFMGKDRGIMLKDVGEGSDTVEEKIRRLPVGGEMWDRKMKRKRSVGTASTRPIDGDVEPKRVMHHKYKNEPAQQSSDVQRFRSGSFNGSSGISKDGTSLPVGSNARVIPKNEFDRVSLSRDLTSPSSKERKIAKGNNKLTTFEGDSIVGPNPLTKGKAPRALRSSPVMAGSSSPNLPCTSGELEVCEQPPSINKFHSASGVNNRKRPVPSGSPSAPMAQWGGQRPQKISRTRRTNLVSPVSGRDEPQTSSEACLPSDLGARVTSVGTNGLLLARNGIKHFRVKHEKVSSPARLSESEESGAGENLESRSKDKGSGSFEVDKRAVNSVQNVVPSVLFTENIKVLNKGETRDGKRKQGRTGRGSSVSRASISPMREKLETPASTKPPRCTKPASEKNGSKSGRPPLKKLSDRKAFTRLGHTSIGGSPDLAGESDDDHEELLAAANFACNASYLACSSSFWKKMEPIFASVSLVDASYLKQQGELVPEKNCSSQAPDSGEKERVLEEHTVSNGMTKTGDLDDHDQDIGNFEKMDLERTKNVTPFYQRVLAALIVEDEAEEFEENNGERDMSFQYNRDHSPNDACLPVDVDDANRGRTESNSESILGLQTQKQCAINRFSCSGRTNFTRGTGIHSKLSNNDLFQGDHGFMHSNNGMFPSFSGYLVDGPLAEHTNASGISSIGCPYDQMSLEDKLFLELQSIGLYPDTVPDLADGEDDLINQDIVELQKELYQQVGKRNAHMNKISKAIEEGRKMEERDLEQVAMGRLVELAYKKQLATRGSTASKLGVSRVSKPVALAFTKKTLSRCRKFEDTGKSCFTEPSLRDVILAAPSHGNAAESINCFDSAVAISLPRETQKSQTETRISGPFPSISEQRDLHSDKTGSSSFDVFGNLIYQSDQDFAKTGPICNRGKKKEVLLDDVGGIASSRAVSTLGNTQVGGAKGKRSERETDKDAGRNSVAKASRTLLGNIKGERKAKTKPKQKTAQLLTSGNGFVSKFTETIHAEYHSPRGSSEVVANGSNAKGGIALMSHGDIPLDPSKEIKEPLDITNFHELDSIELGVTNDLGGPQDLSTWLNIDDDNLQDLDFEGLDIPLDDISELNMQF</sequence>
<dbReference type="Proteomes" id="UP000327013">
    <property type="component" value="Chromosome 4"/>
</dbReference>
<accession>A0A660KTT5</accession>
<feature type="region of interest" description="Disordered" evidence="1">
    <location>
        <begin position="513"/>
        <end position="547"/>
    </location>
</feature>
<dbReference type="PANTHER" id="PTHR31115">
    <property type="entry name" value="OS05G0107300 PROTEIN"/>
    <property type="match status" value="1"/>
</dbReference>
<feature type="compositionally biased region" description="Low complexity" evidence="1">
    <location>
        <begin position="313"/>
        <end position="323"/>
    </location>
</feature>
<feature type="region of interest" description="Disordered" evidence="1">
    <location>
        <begin position="802"/>
        <end position="833"/>
    </location>
</feature>
<dbReference type="InterPro" id="IPR019340">
    <property type="entry name" value="Histone_AcTrfase_su3"/>
</dbReference>
<evidence type="ECO:0000256" key="1">
    <source>
        <dbReference type="SAM" id="MobiDB-lite"/>
    </source>
</evidence>
<dbReference type="Pfam" id="PF10198">
    <property type="entry name" value="Ada3"/>
    <property type="match status" value="1"/>
</dbReference>
<dbReference type="PANTHER" id="PTHR31115:SF2">
    <property type="entry name" value="OS05G0107300 PROTEIN"/>
    <property type="match status" value="1"/>
</dbReference>
<keyword evidence="3" id="KW-1185">Reference proteome</keyword>
<feature type="compositionally biased region" description="Basic and acidic residues" evidence="1">
    <location>
        <begin position="1170"/>
        <end position="1181"/>
    </location>
</feature>
<gene>
    <name evidence="2" type="ORF">FH972_011271</name>
</gene>
<organism evidence="2 3">
    <name type="scientific">Carpinus fangiana</name>
    <dbReference type="NCBI Taxonomy" id="176857"/>
    <lineage>
        <taxon>Eukaryota</taxon>
        <taxon>Viridiplantae</taxon>
        <taxon>Streptophyta</taxon>
        <taxon>Embryophyta</taxon>
        <taxon>Tracheophyta</taxon>
        <taxon>Spermatophyta</taxon>
        <taxon>Magnoliopsida</taxon>
        <taxon>eudicotyledons</taxon>
        <taxon>Gunneridae</taxon>
        <taxon>Pentapetalae</taxon>
        <taxon>rosids</taxon>
        <taxon>fabids</taxon>
        <taxon>Fagales</taxon>
        <taxon>Betulaceae</taxon>
        <taxon>Carpinus</taxon>
    </lineage>
</organism>
<feature type="region of interest" description="Disordered" evidence="1">
    <location>
        <begin position="425"/>
        <end position="485"/>
    </location>
</feature>
<feature type="region of interest" description="Disordered" evidence="1">
    <location>
        <begin position="300"/>
        <end position="334"/>
    </location>
</feature>
<reference evidence="2 3" key="1">
    <citation type="submission" date="2019-06" db="EMBL/GenBank/DDBJ databases">
        <title>A chromosomal-level reference genome of Carpinus fangiana (Coryloideae, Betulaceae).</title>
        <authorList>
            <person name="Yang X."/>
            <person name="Wang Z."/>
            <person name="Zhang L."/>
            <person name="Hao G."/>
            <person name="Liu J."/>
            <person name="Yang Y."/>
        </authorList>
    </citation>
    <scope>NUCLEOTIDE SEQUENCE [LARGE SCALE GENOMIC DNA]</scope>
    <source>
        <strain evidence="2">Cfa_2016G</strain>
        <tissue evidence="2">Leaf</tissue>
    </source>
</reference>
<protein>
    <submittedName>
        <fullName evidence="2">Uncharacterized protein</fullName>
    </submittedName>
</protein>
<name>A0A660KTT5_9ROSI</name>
<evidence type="ECO:0000313" key="2">
    <source>
        <dbReference type="EMBL" id="KAE8038798.1"/>
    </source>
</evidence>
<feature type="region of interest" description="Disordered" evidence="1">
    <location>
        <begin position="1080"/>
        <end position="1105"/>
    </location>
</feature>
<feature type="region of interest" description="Disordered" evidence="1">
    <location>
        <begin position="1160"/>
        <end position="1211"/>
    </location>
</feature>
<feature type="compositionally biased region" description="Basic and acidic residues" evidence="1">
    <location>
        <begin position="535"/>
        <end position="547"/>
    </location>
</feature>